<dbReference type="InterPro" id="IPR027417">
    <property type="entry name" value="P-loop_NTPase"/>
</dbReference>
<accession>A0ABW1D988</accession>
<keyword evidence="4" id="KW-1185">Reference proteome</keyword>
<dbReference type="SUPFAM" id="SSF52540">
    <property type="entry name" value="P-loop containing nucleoside triphosphate hydrolases"/>
    <property type="match status" value="1"/>
</dbReference>
<dbReference type="PANTHER" id="PTHR30121:SF6">
    <property type="entry name" value="SLR6007 PROTEIN"/>
    <property type="match status" value="1"/>
</dbReference>
<dbReference type="GO" id="GO:0005524">
    <property type="term" value="F:ATP binding"/>
    <property type="evidence" value="ECO:0007669"/>
    <property type="project" value="UniProtKB-KW"/>
</dbReference>
<keyword evidence="3" id="KW-0547">Nucleotide-binding</keyword>
<proteinExistence type="predicted"/>
<dbReference type="Gene3D" id="3.40.50.300">
    <property type="entry name" value="P-loop containing nucleotide triphosphate hydrolases"/>
    <property type="match status" value="2"/>
</dbReference>
<dbReference type="Proteomes" id="UP001596058">
    <property type="component" value="Unassembled WGS sequence"/>
</dbReference>
<evidence type="ECO:0000313" key="3">
    <source>
        <dbReference type="EMBL" id="MFC5834121.1"/>
    </source>
</evidence>
<dbReference type="Pfam" id="PF05872">
    <property type="entry name" value="HerA_C"/>
    <property type="match status" value="1"/>
</dbReference>
<comment type="caution">
    <text evidence="3">The sequence shown here is derived from an EMBL/GenBank/DDBJ whole genome shotgun (WGS) entry which is preliminary data.</text>
</comment>
<feature type="compositionally biased region" description="Basic and acidic residues" evidence="1">
    <location>
        <begin position="458"/>
        <end position="468"/>
    </location>
</feature>
<dbReference type="InterPro" id="IPR033186">
    <property type="entry name" value="HerA_C"/>
</dbReference>
<feature type="compositionally biased region" description="Polar residues" evidence="1">
    <location>
        <begin position="469"/>
        <end position="485"/>
    </location>
</feature>
<organism evidence="3 4">
    <name type="scientific">Nonomuraea insulae</name>
    <dbReference type="NCBI Taxonomy" id="1616787"/>
    <lineage>
        <taxon>Bacteria</taxon>
        <taxon>Bacillati</taxon>
        <taxon>Actinomycetota</taxon>
        <taxon>Actinomycetes</taxon>
        <taxon>Streptosporangiales</taxon>
        <taxon>Streptosporangiaceae</taxon>
        <taxon>Nonomuraea</taxon>
    </lineage>
</organism>
<feature type="region of interest" description="Disordered" evidence="1">
    <location>
        <begin position="409"/>
        <end position="485"/>
    </location>
</feature>
<protein>
    <submittedName>
        <fullName evidence="3">ATP-binding protein</fullName>
    </submittedName>
</protein>
<feature type="domain" description="Helicase HerA-like C-terminal" evidence="2">
    <location>
        <begin position="733"/>
        <end position="825"/>
    </location>
</feature>
<evidence type="ECO:0000259" key="2">
    <source>
        <dbReference type="Pfam" id="PF05872"/>
    </source>
</evidence>
<reference evidence="4" key="1">
    <citation type="journal article" date="2019" name="Int. J. Syst. Evol. Microbiol.">
        <title>The Global Catalogue of Microorganisms (GCM) 10K type strain sequencing project: providing services to taxonomists for standard genome sequencing and annotation.</title>
        <authorList>
            <consortium name="The Broad Institute Genomics Platform"/>
            <consortium name="The Broad Institute Genome Sequencing Center for Infectious Disease"/>
            <person name="Wu L."/>
            <person name="Ma J."/>
        </authorList>
    </citation>
    <scope>NUCLEOTIDE SEQUENCE [LARGE SCALE GENOMIC DNA]</scope>
    <source>
        <strain evidence="4">CCUG 53903</strain>
    </source>
</reference>
<gene>
    <name evidence="3" type="ORF">ACFPZ3_60620</name>
</gene>
<keyword evidence="3" id="KW-0067">ATP-binding</keyword>
<dbReference type="PANTHER" id="PTHR30121">
    <property type="entry name" value="UNCHARACTERIZED PROTEIN YJGR-RELATED"/>
    <property type="match status" value="1"/>
</dbReference>
<evidence type="ECO:0000256" key="1">
    <source>
        <dbReference type="SAM" id="MobiDB-lite"/>
    </source>
</evidence>
<sequence length="845" mass="91826">MHLALVTGISDGGNRLQIESREVDAPAEDVEVLFAPRTSQRPGRDRRMLLMPPATTPAGTMWLKLQNAIDDDWPGEGDLLQVPEIRTGAMDIADALQEVHDLALWVATLDRYVTRDNLEQALGADRVAILHQERRLGGDSPLSLVLSQKSGGPADRAIGRSLLAANIISNFDLALDIGTSIRRVASQGYGILALEAATSGAGINELVGHVVAFSLLATTTTPWPLPPGCRVLLVSLDEYRHWFPGKRADLLAIALDPAEGGVHVAAIEVKARRSDEVDAASGALDQLNQTLAATRWAAYPEQESVHSRLWLNRIAEAAYSVARESRFKLDAQELLALEAFRKGSGTLEWAGVGLVFGPNVKEGDRYYPQKVAGDIVPVVIHSIKLTEDLLRRATEVRITELRTVEAARPPLQGGRIRRRPEAKASVDEGSSSAELVSLPVHMQRNSQLEEAESETQEGVDRPEQKDAVSSDTEPSEGAETSSSVVFVQEEAFRPPLLGWDASTSEEVRWHPAGSQQDELQNGHIEVWGSSGMGKTQFTMSLLAQLARHSGSKFGIADFKNDYSDDAGFPALSGAEFLDLWNDGAPYNPLALAENSERAINTAIIELRDAVDVATQSFTRMGVRQRAKLEKALKAAYAVAQREGRWPTLLLLHDQLDADLTGVLGDLTGNELFREGLPLGDIIDRNVVFGLSRIPGNGQTTVLAAGFILSSMLLKIQSLPPVPNTIRYLAVVDEAHRVVRFKAVDTMIREGRSKGLAVVLATQQPADLPDVVKTNAQTKICFRLPDATVAAVAARKLNPSDSRLSDQIRTLGVGEALVSFGGGRPRLLRMTQAHRDSPQFIRPNEL</sequence>
<name>A0ABW1D988_9ACTN</name>
<dbReference type="EMBL" id="JBHSPA010000108">
    <property type="protein sequence ID" value="MFC5834121.1"/>
    <property type="molecule type" value="Genomic_DNA"/>
</dbReference>
<dbReference type="CDD" id="cd01127">
    <property type="entry name" value="TrwB_TraG_TraD_VirD4"/>
    <property type="match status" value="1"/>
</dbReference>
<evidence type="ECO:0000313" key="4">
    <source>
        <dbReference type="Proteomes" id="UP001596058"/>
    </source>
</evidence>
<dbReference type="RefSeq" id="WP_379523533.1">
    <property type="nucleotide sequence ID" value="NZ_JBHSPA010000108.1"/>
</dbReference>
<dbReference type="InterPro" id="IPR051162">
    <property type="entry name" value="T4SS_component"/>
</dbReference>